<feature type="compositionally biased region" description="Basic and acidic residues" evidence="1">
    <location>
        <begin position="1241"/>
        <end position="1250"/>
    </location>
</feature>
<sequence length="1250" mass="135981">MEGWVRRRADLRQWIWNTRYLVLDPRTGLLHYFGKESDRRPRRTYLLHSGCNVTDPVNKDGDDAEGSFWSFKLTLTKPGRGSSGGGTAAPSAGTGNTSATSTSPDAQQSPASQHARYVFDDYDEDTLADRDTEEEFHDALDSHRQQQHLRGANGDITTAATTTNPQAQAHLQPPAGNNNTEAKQQQHQQYQQQGQRRLGESGPGQRVSVNGTPAPVDKDVSVEQLQPQQQPAPPSSPVARPKSPSTANTGTRGRSKSSPLTRDVSTPELQPRRLQHQQQRQQQEEPQQPQHQQQPQQQQQEEPRPQQGRDKAASSPPPPQAAAQIIGSMTAAAMLATPPPQPGKKPAKVVKSGAVLELGVNSRKEAEQWVVALRTAMQRNPEAATARTATPPPQGTATTTTTASATPTATAGAVRDEQQRKKRRGRFLRRQRSTPSTERTAAQQYTEAAAQPHAQHRHRRTSSADGAGTGGDGGDGEDGEDGEVEEAQARGAVATATGTAPTMRAAAGATDDDDDDDGGYNGLGGGGLGRMSMHAEDLGSVPEQLQELVDHRNDESPLRAVNVVVHDVVSGLTVYREVEEVPSVAQYHATIEADNRHTLRRMAATVIVLLACYLLLEHGLSVVSVATALCAAGGVYWLLHHGPRRLTRAGGLGGSPFASSSPPSSSSSKATTTTSSSSASRRARNRTPVYVAGHSVRGTPKEVHAALMSVRDGRVLWDGANISVTVLEKQDKHVDIVHMVQRPVKAWPFWCQPRDCVCLRYWAREADGSYVIVLQSTEHPAAPPRQGTVRADVLQWTFLICPMKPEYAERDHVVRKSYVVETVQYNPNWLTTWKVIPPINSFLFIRPMMTNLLSLSEYMASRDFVDAVTRGRIAADETDLAFLSPSASHVPRGLGGGGASDGDVSDGGDDEAEGEAEGSGGGGRGVKQRRKRKQRSTHSSSSGSSGDGRGGRGGRGGRKQRQRGAASRRPPSFFEPPQFPVGEDGTMHNIPLLACTTPTNEWKEPFCCKFRVRGPDYLETRVKVTAEPALFHLVAVDKFSFEDPSEQTHIAPRSSKCKFDPSLTAGELAAAYTLVVCITPPSTRNISIVLYFRPLDPHWRHRNPRFTRLFDRFVEGDDAYRNARFKLLPDIVKGPLVLRSALRSRPAIPGKKVPIGYYRGDNWFEIDIDVSKAGKAKFITSLALPIAKSIVVDLGFLIEGQSPEELPEQIMGAIRFNKMDLSQLTRIPAGGALDGEEGEEEAKGKESSSQ</sequence>
<dbReference type="Gene3D" id="2.30.29.30">
    <property type="entry name" value="Pleckstrin-homology domain (PH domain)/Phosphotyrosine-binding domain (PTB)"/>
    <property type="match status" value="1"/>
</dbReference>
<accession>F2U9V3</accession>
<dbReference type="CDD" id="cd00177">
    <property type="entry name" value="START"/>
    <property type="match status" value="1"/>
</dbReference>
<feature type="region of interest" description="Disordered" evidence="1">
    <location>
        <begin position="380"/>
        <end position="533"/>
    </location>
</feature>
<evidence type="ECO:0000256" key="1">
    <source>
        <dbReference type="SAM" id="MobiDB-lite"/>
    </source>
</evidence>
<feature type="compositionally biased region" description="Gly residues" evidence="1">
    <location>
        <begin position="519"/>
        <end position="529"/>
    </location>
</feature>
<dbReference type="GO" id="GO:0008289">
    <property type="term" value="F:lipid binding"/>
    <property type="evidence" value="ECO:0007669"/>
    <property type="project" value="InterPro"/>
</dbReference>
<dbReference type="InterPro" id="IPR045096">
    <property type="entry name" value="EDR2-like"/>
</dbReference>
<feature type="compositionally biased region" description="Acidic residues" evidence="1">
    <location>
        <begin position="474"/>
        <end position="486"/>
    </location>
</feature>
<dbReference type="InterPro" id="IPR023393">
    <property type="entry name" value="START-like_dom_sf"/>
</dbReference>
<feature type="compositionally biased region" description="Low complexity" evidence="1">
    <location>
        <begin position="655"/>
        <end position="680"/>
    </location>
</feature>
<feature type="compositionally biased region" description="Polar residues" evidence="1">
    <location>
        <begin position="246"/>
        <end position="264"/>
    </location>
</feature>
<feature type="region of interest" description="Disordered" evidence="1">
    <location>
        <begin position="168"/>
        <end position="349"/>
    </location>
</feature>
<dbReference type="Pfam" id="PF01852">
    <property type="entry name" value="START"/>
    <property type="match status" value="1"/>
</dbReference>
<protein>
    <recommendedName>
        <fullName evidence="2">START domain-containing protein</fullName>
    </recommendedName>
</protein>
<evidence type="ECO:0000313" key="3">
    <source>
        <dbReference type="EMBL" id="EGD73130.1"/>
    </source>
</evidence>
<evidence type="ECO:0000259" key="2">
    <source>
        <dbReference type="PROSITE" id="PS50848"/>
    </source>
</evidence>
<dbReference type="GeneID" id="16074741"/>
<dbReference type="SUPFAM" id="SSF50729">
    <property type="entry name" value="PH domain-like"/>
    <property type="match status" value="1"/>
</dbReference>
<feature type="compositionally biased region" description="Low complexity" evidence="1">
    <location>
        <begin position="276"/>
        <end position="300"/>
    </location>
</feature>
<feature type="region of interest" description="Disordered" evidence="1">
    <location>
        <begin position="650"/>
        <end position="684"/>
    </location>
</feature>
<feature type="region of interest" description="Disordered" evidence="1">
    <location>
        <begin position="886"/>
        <end position="984"/>
    </location>
</feature>
<feature type="compositionally biased region" description="Low complexity" evidence="1">
    <location>
        <begin position="489"/>
        <end position="509"/>
    </location>
</feature>
<feature type="compositionally biased region" description="Low complexity" evidence="1">
    <location>
        <begin position="185"/>
        <end position="195"/>
    </location>
</feature>
<dbReference type="Pfam" id="PF07059">
    <property type="entry name" value="EDR2_C"/>
    <property type="match status" value="1"/>
</dbReference>
<feature type="region of interest" description="Disordered" evidence="1">
    <location>
        <begin position="79"/>
        <end position="113"/>
    </location>
</feature>
<dbReference type="PANTHER" id="PTHR12136">
    <property type="entry name" value="ENHANCED DISEASE RESISTANCE-RELATED"/>
    <property type="match status" value="1"/>
</dbReference>
<dbReference type="AlphaFoldDB" id="F2U9V3"/>
<dbReference type="InterPro" id="IPR009769">
    <property type="entry name" value="EDR2_C"/>
</dbReference>
<dbReference type="Gene3D" id="3.30.530.20">
    <property type="match status" value="1"/>
</dbReference>
<feature type="region of interest" description="Disordered" evidence="1">
    <location>
        <begin position="1228"/>
        <end position="1250"/>
    </location>
</feature>
<feature type="compositionally biased region" description="Acidic residues" evidence="1">
    <location>
        <begin position="903"/>
        <end position="916"/>
    </location>
</feature>
<gene>
    <name evidence="3" type="ORF">PTSG_04843</name>
</gene>
<evidence type="ECO:0000313" key="4">
    <source>
        <dbReference type="Proteomes" id="UP000007799"/>
    </source>
</evidence>
<dbReference type="InParanoid" id="F2U9V3"/>
<dbReference type="PANTHER" id="PTHR12136:SF41">
    <property type="entry name" value="PLECKSTRIN HOMOLOGY (PH) AND LIPID-BINDING START DOMAINS-CONTAINING PROTEIN"/>
    <property type="match status" value="1"/>
</dbReference>
<dbReference type="KEGG" id="sre:PTSG_04843"/>
<dbReference type="PROSITE" id="PS50848">
    <property type="entry name" value="START"/>
    <property type="match status" value="1"/>
</dbReference>
<dbReference type="OrthoDB" id="9970435at2759"/>
<feature type="compositionally biased region" description="Low complexity" evidence="1">
    <location>
        <begin position="383"/>
        <end position="413"/>
    </location>
</feature>
<dbReference type="eggNOG" id="ENOG502QS0N">
    <property type="taxonomic scope" value="Eukaryota"/>
</dbReference>
<dbReference type="InterPro" id="IPR002913">
    <property type="entry name" value="START_lipid-bd_dom"/>
</dbReference>
<feature type="domain" description="START" evidence="2">
    <location>
        <begin position="699"/>
        <end position="830"/>
    </location>
</feature>
<feature type="compositionally biased region" description="Gly residues" evidence="1">
    <location>
        <begin position="945"/>
        <end position="954"/>
    </location>
</feature>
<name>F2U9V3_SALR5</name>
<feature type="compositionally biased region" description="Basic and acidic residues" evidence="1">
    <location>
        <begin position="301"/>
        <end position="312"/>
    </location>
</feature>
<dbReference type="InterPro" id="IPR011993">
    <property type="entry name" value="PH-like_dom_sf"/>
</dbReference>
<dbReference type="RefSeq" id="XP_004994161.1">
    <property type="nucleotide sequence ID" value="XM_004994104.1"/>
</dbReference>
<feature type="compositionally biased region" description="Low complexity" evidence="1">
    <location>
        <begin position="88"/>
        <end position="103"/>
    </location>
</feature>
<feature type="compositionally biased region" description="Basic residues" evidence="1">
    <location>
        <begin position="420"/>
        <end position="432"/>
    </location>
</feature>
<reference evidence="3" key="1">
    <citation type="submission" date="2009-08" db="EMBL/GenBank/DDBJ databases">
        <title>Annotation of Salpingoeca rosetta.</title>
        <authorList>
            <consortium name="The Broad Institute Genome Sequencing Platform"/>
            <person name="Russ C."/>
            <person name="Cuomo C."/>
            <person name="Burger G."/>
            <person name="Gray M.W."/>
            <person name="Holland P.W.H."/>
            <person name="King N."/>
            <person name="Lang F.B.F."/>
            <person name="Roger A.J."/>
            <person name="Ruiz-Trillo I."/>
            <person name="Young S.K."/>
            <person name="Zeng Q."/>
            <person name="Gargeya S."/>
            <person name="Alvarado L."/>
            <person name="Berlin A."/>
            <person name="Chapman S.B."/>
            <person name="Chen Z."/>
            <person name="Freedman E."/>
            <person name="Gellesch M."/>
            <person name="Goldberg J."/>
            <person name="Griggs A."/>
            <person name="Gujja S."/>
            <person name="Heilman E."/>
            <person name="Heiman D."/>
            <person name="Howarth C."/>
            <person name="Mehta T."/>
            <person name="Neiman D."/>
            <person name="Pearson M."/>
            <person name="Roberts A."/>
            <person name="Saif S."/>
            <person name="Shea T."/>
            <person name="Shenoy N."/>
            <person name="Sisk P."/>
            <person name="Stolte C."/>
            <person name="Sykes S."/>
            <person name="White J."/>
            <person name="Yandava C."/>
            <person name="Haas B."/>
            <person name="Nusbaum C."/>
            <person name="Birren B."/>
        </authorList>
    </citation>
    <scope>NUCLEOTIDE SEQUENCE [LARGE SCALE GENOMIC DNA]</scope>
    <source>
        <strain evidence="3">ATCC 50818</strain>
    </source>
</reference>
<feature type="compositionally biased region" description="Polar residues" evidence="1">
    <location>
        <begin position="168"/>
        <end position="183"/>
    </location>
</feature>
<feature type="compositionally biased region" description="Basic residues" evidence="1">
    <location>
        <begin position="926"/>
        <end position="936"/>
    </location>
</feature>
<dbReference type="Proteomes" id="UP000007799">
    <property type="component" value="Unassembled WGS sequence"/>
</dbReference>
<feature type="compositionally biased region" description="Low complexity" evidence="1">
    <location>
        <begin position="321"/>
        <end position="336"/>
    </location>
</feature>
<dbReference type="EMBL" id="GL832965">
    <property type="protein sequence ID" value="EGD73130.1"/>
    <property type="molecule type" value="Genomic_DNA"/>
</dbReference>
<dbReference type="SUPFAM" id="SSF55961">
    <property type="entry name" value="Bet v1-like"/>
    <property type="match status" value="1"/>
</dbReference>
<organism evidence="4">
    <name type="scientific">Salpingoeca rosetta (strain ATCC 50818 / BSB-021)</name>
    <dbReference type="NCBI Taxonomy" id="946362"/>
    <lineage>
        <taxon>Eukaryota</taxon>
        <taxon>Choanoflagellata</taxon>
        <taxon>Craspedida</taxon>
        <taxon>Salpingoecidae</taxon>
        <taxon>Salpingoeca</taxon>
    </lineage>
</organism>
<feature type="compositionally biased region" description="Low complexity" evidence="1">
    <location>
        <begin position="437"/>
        <end position="453"/>
    </location>
</feature>
<proteinExistence type="predicted"/>
<keyword evidence="4" id="KW-1185">Reference proteome</keyword>